<name>A0A3R8VTG3_ECTOL</name>
<proteinExistence type="predicted"/>
<accession>A0A3R8VTG3</accession>
<organism evidence="2 3">
    <name type="scientific">Ectopseudomonas oleovorans</name>
    <name type="common">Pseudomonas oleovorans</name>
    <dbReference type="NCBI Taxonomy" id="301"/>
    <lineage>
        <taxon>Bacteria</taxon>
        <taxon>Pseudomonadati</taxon>
        <taxon>Pseudomonadota</taxon>
        <taxon>Gammaproteobacteria</taxon>
        <taxon>Pseudomonadales</taxon>
        <taxon>Pseudomonadaceae</taxon>
        <taxon>Ectopseudomonas</taxon>
    </lineage>
</organism>
<evidence type="ECO:0000313" key="3">
    <source>
        <dbReference type="Proteomes" id="UP000272833"/>
    </source>
</evidence>
<sequence length="350" mass="37482">MSLLGRLAGATSEARVLARADAEQRAQAPRILSPNDMQGDYDAARLLSTTLGTSDGRPRPLTADDLAAFRQNARALGQRFKGGITARQIIDMSLAIDRKRAREEITMAVPAAARGARDANRKVDRLEVRFITNASKKYGATRHHVMVEFLGYAAAVASGAMSATKAASLMRKQGVRFDCDCGRHQYWYRYVATIGNYNAGRAENGYPGVRNPGLVGVACKHVLRVMAEIEGAGLVHSFLARAIEKGRSSGDGSGAIRTGQKEADKQAAKQANRPTVRGANTGDRDFDRSRAALRKASRATKTTPKRVAGGSKRIAALANEPAARDMLLGIIGQLGISREQAIAILKGGAR</sequence>
<dbReference type="Proteomes" id="UP000272833">
    <property type="component" value="Unassembled WGS sequence"/>
</dbReference>
<dbReference type="EMBL" id="RHRS01000085">
    <property type="protein sequence ID" value="RRW29101.1"/>
    <property type="molecule type" value="Genomic_DNA"/>
</dbReference>
<evidence type="ECO:0000313" key="2">
    <source>
        <dbReference type="EMBL" id="RRW29101.1"/>
    </source>
</evidence>
<comment type="caution">
    <text evidence="2">The sequence shown here is derived from an EMBL/GenBank/DDBJ whole genome shotgun (WGS) entry which is preliminary data.</text>
</comment>
<evidence type="ECO:0000256" key="1">
    <source>
        <dbReference type="SAM" id="MobiDB-lite"/>
    </source>
</evidence>
<protein>
    <recommendedName>
        <fullName evidence="4">SWIM-type domain-containing protein</fullName>
    </recommendedName>
</protein>
<reference evidence="2 3" key="1">
    <citation type="submission" date="2018-10" db="EMBL/GenBank/DDBJ databases">
        <title>Transmission dynamics of multidrug resistant bacteria on intensive care unit surfaces.</title>
        <authorList>
            <person name="D'Souza A.W."/>
            <person name="Potter R.F."/>
            <person name="Wallace M."/>
            <person name="Shupe A."/>
            <person name="Patel S."/>
            <person name="Sun S."/>
            <person name="Gul D."/>
            <person name="Kwon J.H."/>
            <person name="Andleeb S."/>
            <person name="Burnham C.-A.D."/>
            <person name="Dantas G."/>
        </authorList>
    </citation>
    <scope>NUCLEOTIDE SEQUENCE [LARGE SCALE GENOMIC DNA]</scope>
    <source>
        <strain evidence="2 3">PO_271</strain>
    </source>
</reference>
<dbReference type="RefSeq" id="WP_125875112.1">
    <property type="nucleotide sequence ID" value="NZ_RHRS01000085.1"/>
</dbReference>
<dbReference type="AlphaFoldDB" id="A0A3R8VTG3"/>
<gene>
    <name evidence="2" type="ORF">EGJ44_20765</name>
</gene>
<evidence type="ECO:0008006" key="4">
    <source>
        <dbReference type="Google" id="ProtNLM"/>
    </source>
</evidence>
<feature type="region of interest" description="Disordered" evidence="1">
    <location>
        <begin position="246"/>
        <end position="312"/>
    </location>
</feature>